<name>A7HYV9_PARL1</name>
<dbReference type="Proteomes" id="UP000006377">
    <property type="component" value="Chromosome"/>
</dbReference>
<dbReference type="SUPFAM" id="SSF50998">
    <property type="entry name" value="Quinoprotein alcohol dehydrogenase-like"/>
    <property type="match status" value="1"/>
</dbReference>
<evidence type="ECO:0000313" key="3">
    <source>
        <dbReference type="Proteomes" id="UP000006377"/>
    </source>
</evidence>
<organism evidence="2 3">
    <name type="scientific">Parvibaculum lavamentivorans (strain DS-1 / DSM 13023 / NCIMB 13966)</name>
    <dbReference type="NCBI Taxonomy" id="402881"/>
    <lineage>
        <taxon>Bacteria</taxon>
        <taxon>Pseudomonadati</taxon>
        <taxon>Pseudomonadota</taxon>
        <taxon>Alphaproteobacteria</taxon>
        <taxon>Hyphomicrobiales</taxon>
        <taxon>Parvibaculaceae</taxon>
        <taxon>Parvibaculum</taxon>
    </lineage>
</organism>
<dbReference type="RefSeq" id="WP_012112405.1">
    <property type="nucleotide sequence ID" value="NC_009719.1"/>
</dbReference>
<dbReference type="Pfam" id="PF13360">
    <property type="entry name" value="PQQ_2"/>
    <property type="match status" value="1"/>
</dbReference>
<dbReference type="eggNOG" id="COG1520">
    <property type="taxonomic scope" value="Bacteria"/>
</dbReference>
<evidence type="ECO:0000313" key="2">
    <source>
        <dbReference type="EMBL" id="ABS65092.1"/>
    </source>
</evidence>
<accession>A7HYV9</accession>
<dbReference type="PANTHER" id="PTHR34512:SF30">
    <property type="entry name" value="OUTER MEMBRANE PROTEIN ASSEMBLY FACTOR BAMB"/>
    <property type="match status" value="1"/>
</dbReference>
<dbReference type="EMBL" id="CP000774">
    <property type="protein sequence ID" value="ABS65092.1"/>
    <property type="molecule type" value="Genomic_DNA"/>
</dbReference>
<keyword evidence="3" id="KW-1185">Reference proteome</keyword>
<dbReference type="InterPro" id="IPR018391">
    <property type="entry name" value="PQQ_b-propeller_rpt"/>
</dbReference>
<dbReference type="InterPro" id="IPR002372">
    <property type="entry name" value="PQQ_rpt_dom"/>
</dbReference>
<dbReference type="Gene3D" id="2.130.10.10">
    <property type="entry name" value="YVTN repeat-like/Quinoprotein amine dehydrogenase"/>
    <property type="match status" value="1"/>
</dbReference>
<sequence length="461" mass="48712">MTTEFMPAENAKAGSAIGSALRIALLGLVVIGLAGCDTVGNMFSSDDNKTVLPGKRLSVMELGAALEVDPEIADEAVVLPQPYVNEAWPQPGGTADNVMHHLAAPGSLQRIWSVDAGAGSGRVAQLVASPVIADGKIFVLDAETNVRAFDQATGKRLWAAELVPDGEDGREGRGGGVAFDGGRVFVVTGFGTAFALDAAAGTVIWTQKLGEPFRAAPTANGGRVFAITSDNQMIAFAQETGDVLWRHRGIAESAGILSSTSPAVAGAIVIAPYSSGELVALRVENGSPVWSDSLTRTGNVTSLGELNDIAGRPVIDRGRVFAISHSGRMVSIDLRTGERVWTREIGGVQTPWLAGDFIFLVTNNQEVLAISRRDGRIRWITPLPRFEDPEDREGPIEWSGPVLVSDRLVLVSSEGDAVSISPYTGEMLGRIDLPRGTLIAPVVANETLYILTRNAELVALK</sequence>
<dbReference type="HOGENOM" id="CLU_027480_3_0_5"/>
<reference evidence="2 3" key="1">
    <citation type="journal article" date="2011" name="Stand. Genomic Sci.">
        <title>Complete genome sequence of Parvibaculum lavamentivorans type strain (DS-1(T)).</title>
        <authorList>
            <person name="Schleheck D."/>
            <person name="Weiss M."/>
            <person name="Pitluck S."/>
            <person name="Bruce D."/>
            <person name="Land M.L."/>
            <person name="Han S."/>
            <person name="Saunders E."/>
            <person name="Tapia R."/>
            <person name="Detter C."/>
            <person name="Brettin T."/>
            <person name="Han J."/>
            <person name="Woyke T."/>
            <person name="Goodwin L."/>
            <person name="Pennacchio L."/>
            <person name="Nolan M."/>
            <person name="Cook A.M."/>
            <person name="Kjelleberg S."/>
            <person name="Thomas T."/>
        </authorList>
    </citation>
    <scope>NUCLEOTIDE SEQUENCE [LARGE SCALE GENOMIC DNA]</scope>
    <source>
        <strain evidence="3">DS-1 / DSM 13023 / NCIMB 13966</strain>
    </source>
</reference>
<proteinExistence type="predicted"/>
<dbReference type="SMART" id="SM00564">
    <property type="entry name" value="PQQ"/>
    <property type="match status" value="7"/>
</dbReference>
<feature type="domain" description="Pyrrolo-quinoline quinone repeat" evidence="1">
    <location>
        <begin position="143"/>
        <end position="381"/>
    </location>
</feature>
<dbReference type="PANTHER" id="PTHR34512">
    <property type="entry name" value="CELL SURFACE PROTEIN"/>
    <property type="match status" value="1"/>
</dbReference>
<dbReference type="InterPro" id="IPR015943">
    <property type="entry name" value="WD40/YVTN_repeat-like_dom_sf"/>
</dbReference>
<evidence type="ECO:0000259" key="1">
    <source>
        <dbReference type="Pfam" id="PF13360"/>
    </source>
</evidence>
<dbReference type="InterPro" id="IPR011047">
    <property type="entry name" value="Quinoprotein_ADH-like_sf"/>
</dbReference>
<dbReference type="KEGG" id="pla:Plav_3493"/>
<dbReference type="STRING" id="402881.Plav_3493"/>
<dbReference type="AlphaFoldDB" id="A7HYV9"/>
<gene>
    <name evidence="2" type="ordered locus">Plav_3493</name>
</gene>
<protein>
    <submittedName>
        <fullName evidence="2">Pyrrolo-quinoline quinone</fullName>
    </submittedName>
</protein>